<feature type="region of interest" description="Disordered" evidence="1">
    <location>
        <begin position="56"/>
        <end position="77"/>
    </location>
</feature>
<name>A0A5N0TDP7_9GAMM</name>
<dbReference type="Pfam" id="PF04102">
    <property type="entry name" value="SlyX"/>
    <property type="match status" value="1"/>
</dbReference>
<comment type="caution">
    <text evidence="2">The sequence shown here is derived from an EMBL/GenBank/DDBJ whole genome shotgun (WGS) entry which is preliminary data.</text>
</comment>
<proteinExistence type="predicted"/>
<dbReference type="AlphaFoldDB" id="A0A5N0TDP7"/>
<evidence type="ECO:0000313" key="3">
    <source>
        <dbReference type="Proteomes" id="UP000325372"/>
    </source>
</evidence>
<gene>
    <name evidence="2" type="ORF">F3N42_08855</name>
</gene>
<dbReference type="RefSeq" id="WP_150864069.1">
    <property type="nucleotide sequence ID" value="NZ_VYXP01000005.1"/>
</dbReference>
<accession>A0A5N0TDP7</accession>
<organism evidence="2 3">
    <name type="scientific">Marinihelvus fidelis</name>
    <dbReference type="NCBI Taxonomy" id="2613842"/>
    <lineage>
        <taxon>Bacteria</taxon>
        <taxon>Pseudomonadati</taxon>
        <taxon>Pseudomonadota</taxon>
        <taxon>Gammaproteobacteria</taxon>
        <taxon>Chromatiales</taxon>
        <taxon>Wenzhouxiangellaceae</taxon>
        <taxon>Marinihelvus</taxon>
    </lineage>
</organism>
<keyword evidence="3" id="KW-1185">Reference proteome</keyword>
<evidence type="ECO:0000256" key="1">
    <source>
        <dbReference type="SAM" id="MobiDB-lite"/>
    </source>
</evidence>
<dbReference type="InterPro" id="IPR007236">
    <property type="entry name" value="SlyX"/>
</dbReference>
<evidence type="ECO:0000313" key="2">
    <source>
        <dbReference type="EMBL" id="KAA9131419.1"/>
    </source>
</evidence>
<sequence length="77" mass="8376">MSLPDLTALTARVEELESQLAFAEATHQQLDDTVARQDREISALKRAVEAMARRLDDLRDSGAGGGSDPADEVPPHY</sequence>
<dbReference type="PANTHER" id="PTHR36508">
    <property type="entry name" value="PROTEIN SLYX"/>
    <property type="match status" value="1"/>
</dbReference>
<dbReference type="Gene3D" id="1.20.5.300">
    <property type="match status" value="1"/>
</dbReference>
<reference evidence="2 3" key="1">
    <citation type="submission" date="2019-09" db="EMBL/GenBank/DDBJ databases">
        <title>Wenzhouxiangella sp. Genome sequencing and assembly.</title>
        <authorList>
            <person name="Zhang R."/>
        </authorList>
    </citation>
    <scope>NUCLEOTIDE SEQUENCE [LARGE SCALE GENOMIC DNA]</scope>
    <source>
        <strain evidence="2 3">W260</strain>
    </source>
</reference>
<dbReference type="EMBL" id="VYXP01000005">
    <property type="protein sequence ID" value="KAA9131419.1"/>
    <property type="molecule type" value="Genomic_DNA"/>
</dbReference>
<protein>
    <submittedName>
        <fullName evidence="2">SlyX family protein</fullName>
    </submittedName>
</protein>
<dbReference type="PANTHER" id="PTHR36508:SF1">
    <property type="entry name" value="PROTEIN SLYX"/>
    <property type="match status" value="1"/>
</dbReference>
<dbReference type="Proteomes" id="UP000325372">
    <property type="component" value="Unassembled WGS sequence"/>
</dbReference>